<dbReference type="Gene3D" id="3.40.30.10">
    <property type="entry name" value="Glutaredoxin"/>
    <property type="match status" value="1"/>
</dbReference>
<keyword evidence="3" id="KW-0049">Antioxidant</keyword>
<dbReference type="SUPFAM" id="SSF52833">
    <property type="entry name" value="Thioredoxin-like"/>
    <property type="match status" value="1"/>
</dbReference>
<feature type="domain" description="Thioredoxin" evidence="4">
    <location>
        <begin position="2"/>
        <end position="163"/>
    </location>
</feature>
<reference evidence="5 6" key="1">
    <citation type="submission" date="2023-04" db="EMBL/GenBank/DDBJ databases">
        <title>Marinoamorphus aggregata gen. nov., sp. Nov., isolate from tissue of brittle star Ophioplocus japonicus.</title>
        <authorList>
            <person name="Kawano K."/>
            <person name="Sawayama S."/>
            <person name="Nakagawa S."/>
        </authorList>
    </citation>
    <scope>NUCLEOTIDE SEQUENCE [LARGE SCALE GENOMIC DNA]</scope>
    <source>
        <strain evidence="5 6">NKW23</strain>
    </source>
</reference>
<dbReference type="InterPro" id="IPR013766">
    <property type="entry name" value="Thioredoxin_domain"/>
</dbReference>
<accession>A0ABQ6LKZ1</accession>
<evidence type="ECO:0000256" key="3">
    <source>
        <dbReference type="RuleBase" id="RU366011"/>
    </source>
</evidence>
<evidence type="ECO:0000313" key="5">
    <source>
        <dbReference type="EMBL" id="GMG81066.1"/>
    </source>
</evidence>
<keyword evidence="3" id="KW-0676">Redox-active center</keyword>
<dbReference type="PANTHER" id="PTHR10430:SF16">
    <property type="entry name" value="PEROXIREDOXIN-5, MITOCHONDRIAL"/>
    <property type="match status" value="1"/>
</dbReference>
<comment type="caution">
    <text evidence="5">The sequence shown here is derived from an EMBL/GenBank/DDBJ whole genome shotgun (WGS) entry which is preliminary data.</text>
</comment>
<organism evidence="5 6">
    <name type="scientific">Paralimibaculum aggregatum</name>
    <dbReference type="NCBI Taxonomy" id="3036245"/>
    <lineage>
        <taxon>Bacteria</taxon>
        <taxon>Pseudomonadati</taxon>
        <taxon>Pseudomonadota</taxon>
        <taxon>Alphaproteobacteria</taxon>
        <taxon>Rhodobacterales</taxon>
        <taxon>Paracoccaceae</taxon>
        <taxon>Paralimibaculum</taxon>
    </lineage>
</organism>
<comment type="similarity">
    <text evidence="3">Belongs to the peroxiredoxin family. Prx5 subfamily.</text>
</comment>
<keyword evidence="1 3" id="KW-0575">Peroxidase</keyword>
<dbReference type="CDD" id="cd03013">
    <property type="entry name" value="PRX5_like"/>
    <property type="match status" value="1"/>
</dbReference>
<protein>
    <recommendedName>
        <fullName evidence="3">Glutathione-dependent peroxiredoxin</fullName>
        <ecNumber evidence="3">1.11.1.27</ecNumber>
    </recommendedName>
</protein>
<keyword evidence="2 3" id="KW-0560">Oxidoreductase</keyword>
<dbReference type="InterPro" id="IPR036249">
    <property type="entry name" value="Thioredoxin-like_sf"/>
</dbReference>
<dbReference type="EC" id="1.11.1.27" evidence="3"/>
<dbReference type="PROSITE" id="PS51352">
    <property type="entry name" value="THIOREDOXIN_2"/>
    <property type="match status" value="1"/>
</dbReference>
<dbReference type="RefSeq" id="WP_285669691.1">
    <property type="nucleotide sequence ID" value="NZ_BSYI01000002.1"/>
</dbReference>
<evidence type="ECO:0000313" key="6">
    <source>
        <dbReference type="Proteomes" id="UP001239909"/>
    </source>
</evidence>
<dbReference type="Pfam" id="PF08534">
    <property type="entry name" value="Redoxin"/>
    <property type="match status" value="1"/>
</dbReference>
<dbReference type="Proteomes" id="UP001239909">
    <property type="component" value="Unassembled WGS sequence"/>
</dbReference>
<proteinExistence type="inferred from homology"/>
<name>A0ABQ6LKZ1_9RHOB</name>
<evidence type="ECO:0000256" key="2">
    <source>
        <dbReference type="ARBA" id="ARBA00023002"/>
    </source>
</evidence>
<evidence type="ECO:0000259" key="4">
    <source>
        <dbReference type="PROSITE" id="PS51352"/>
    </source>
</evidence>
<evidence type="ECO:0000256" key="1">
    <source>
        <dbReference type="ARBA" id="ARBA00022559"/>
    </source>
</evidence>
<dbReference type="InterPro" id="IPR037944">
    <property type="entry name" value="PRX5-like"/>
</dbReference>
<dbReference type="PANTHER" id="PTHR10430">
    <property type="entry name" value="PEROXIREDOXIN"/>
    <property type="match status" value="1"/>
</dbReference>
<dbReference type="EMBL" id="BSYI01000002">
    <property type="protein sequence ID" value="GMG81066.1"/>
    <property type="molecule type" value="Genomic_DNA"/>
</dbReference>
<sequence>MIETGQKLPEATLLEMTAEGPGQVTTAELFGGKTVALFAVPGAFTPTCSNTHVPSFVNGMDALKARGVDAVVCLSVNDPFVMGAWGAATGASEAGIRMVGDPAGGFVKAMGLDFSADVVGLVGRAKRFAALVEDGTVKVLKIEDNPGEAGNTSAEALMAAMAG</sequence>
<dbReference type="InterPro" id="IPR013740">
    <property type="entry name" value="Redoxin"/>
</dbReference>
<gene>
    <name evidence="5" type="ORF">LNKW23_02780</name>
</gene>
<comment type="catalytic activity">
    <reaction evidence="3">
        <text>a hydroperoxide + 2 glutathione = an alcohol + glutathione disulfide + H2O</text>
        <dbReference type="Rhea" id="RHEA:62632"/>
        <dbReference type="ChEBI" id="CHEBI:15377"/>
        <dbReference type="ChEBI" id="CHEBI:30879"/>
        <dbReference type="ChEBI" id="CHEBI:35924"/>
        <dbReference type="ChEBI" id="CHEBI:57925"/>
        <dbReference type="ChEBI" id="CHEBI:58297"/>
        <dbReference type="EC" id="1.11.1.27"/>
    </reaction>
</comment>
<keyword evidence="6" id="KW-1185">Reference proteome</keyword>
<comment type="function">
    <text evidence="3">Thiol-specific peroxidase that catalyzes the reduction of hydrogen peroxide and organic hydroperoxides to water and alcohols, respectively. Plays a role in cell protection against oxidative stress by detoxifying peroxides.</text>
</comment>